<dbReference type="EMBL" id="BMHP01000001">
    <property type="protein sequence ID" value="GGD55438.1"/>
    <property type="molecule type" value="Genomic_DNA"/>
</dbReference>
<gene>
    <name evidence="2" type="ORF">GCM10010911_11400</name>
</gene>
<evidence type="ECO:0000256" key="1">
    <source>
        <dbReference type="SAM" id="MobiDB-lite"/>
    </source>
</evidence>
<dbReference type="RefSeq" id="WP_188989933.1">
    <property type="nucleotide sequence ID" value="NZ_BMHP01000001.1"/>
</dbReference>
<organism evidence="2 3">
    <name type="scientific">Paenibacillus nasutitermitis</name>
    <dbReference type="NCBI Taxonomy" id="1652958"/>
    <lineage>
        <taxon>Bacteria</taxon>
        <taxon>Bacillati</taxon>
        <taxon>Bacillota</taxon>
        <taxon>Bacilli</taxon>
        <taxon>Bacillales</taxon>
        <taxon>Paenibacillaceae</taxon>
        <taxon>Paenibacillus</taxon>
    </lineage>
</organism>
<feature type="compositionally biased region" description="Gly residues" evidence="1">
    <location>
        <begin position="19"/>
        <end position="28"/>
    </location>
</feature>
<evidence type="ECO:0000313" key="2">
    <source>
        <dbReference type="EMBL" id="GGD55438.1"/>
    </source>
</evidence>
<dbReference type="AlphaFoldDB" id="A0A916YPF2"/>
<dbReference type="Proteomes" id="UP000612456">
    <property type="component" value="Unassembled WGS sequence"/>
</dbReference>
<evidence type="ECO:0000313" key="3">
    <source>
        <dbReference type="Proteomes" id="UP000612456"/>
    </source>
</evidence>
<accession>A0A916YPF2</accession>
<feature type="region of interest" description="Disordered" evidence="1">
    <location>
        <begin position="1"/>
        <end position="32"/>
    </location>
</feature>
<proteinExistence type="predicted"/>
<reference evidence="2" key="2">
    <citation type="submission" date="2020-09" db="EMBL/GenBank/DDBJ databases">
        <authorList>
            <person name="Sun Q."/>
            <person name="Zhou Y."/>
        </authorList>
    </citation>
    <scope>NUCLEOTIDE SEQUENCE</scope>
    <source>
        <strain evidence="2">CGMCC 1.15178</strain>
    </source>
</reference>
<name>A0A916YPF2_9BACL</name>
<reference evidence="2" key="1">
    <citation type="journal article" date="2014" name="Int. J. Syst. Evol. Microbiol.">
        <title>Complete genome sequence of Corynebacterium casei LMG S-19264T (=DSM 44701T), isolated from a smear-ripened cheese.</title>
        <authorList>
            <consortium name="US DOE Joint Genome Institute (JGI-PGF)"/>
            <person name="Walter F."/>
            <person name="Albersmeier A."/>
            <person name="Kalinowski J."/>
            <person name="Ruckert C."/>
        </authorList>
    </citation>
    <scope>NUCLEOTIDE SEQUENCE</scope>
    <source>
        <strain evidence="2">CGMCC 1.15178</strain>
    </source>
</reference>
<sequence length="59" mass="6279">MTNYEDQTPDNLQQEAAGHPGGESGCGGAVKEQDKPLKSKCLHSCSNCQQKMKAQENAG</sequence>
<protein>
    <submittedName>
        <fullName evidence="2">Uncharacterized protein</fullName>
    </submittedName>
</protein>
<keyword evidence="3" id="KW-1185">Reference proteome</keyword>
<comment type="caution">
    <text evidence="2">The sequence shown here is derived from an EMBL/GenBank/DDBJ whole genome shotgun (WGS) entry which is preliminary data.</text>
</comment>
<feature type="compositionally biased region" description="Polar residues" evidence="1">
    <location>
        <begin position="1"/>
        <end position="14"/>
    </location>
</feature>